<organism evidence="2 3">
    <name type="scientific">Dissophora globulifera</name>
    <dbReference type="NCBI Taxonomy" id="979702"/>
    <lineage>
        <taxon>Eukaryota</taxon>
        <taxon>Fungi</taxon>
        <taxon>Fungi incertae sedis</taxon>
        <taxon>Mucoromycota</taxon>
        <taxon>Mortierellomycotina</taxon>
        <taxon>Mortierellomycetes</taxon>
        <taxon>Mortierellales</taxon>
        <taxon>Mortierellaceae</taxon>
        <taxon>Dissophora</taxon>
    </lineage>
</organism>
<dbReference type="AlphaFoldDB" id="A0A9P6RWP0"/>
<keyword evidence="1" id="KW-0732">Signal</keyword>
<name>A0A9P6RWP0_9FUNG</name>
<proteinExistence type="predicted"/>
<feature type="chain" id="PRO_5040514081" evidence="1">
    <location>
        <begin position="24"/>
        <end position="207"/>
    </location>
</feature>
<evidence type="ECO:0000313" key="3">
    <source>
        <dbReference type="Proteomes" id="UP000738325"/>
    </source>
</evidence>
<comment type="caution">
    <text evidence="2">The sequence shown here is derived from an EMBL/GenBank/DDBJ whole genome shotgun (WGS) entry which is preliminary data.</text>
</comment>
<evidence type="ECO:0000256" key="1">
    <source>
        <dbReference type="SAM" id="SignalP"/>
    </source>
</evidence>
<sequence>MARLYLALLAIVLSCIGIAVVSACGKKAVGFFYQEIENTMRTTCPFLVKRYQALLEDQAESLSDPRESATAKRLIPRVTSQISGYNKVIDKTIFNKFRGSCVAPGKREPTELCGSAKSIACYAPWGHREGVLDSVHAAVIRTVRQVYGNQESAIREAMIEGFASYCPRKCRDWVQPFQYIMLVWEQREHPRQYRVTPNCLPLGHGGI</sequence>
<dbReference type="EMBL" id="JAAAIP010000011">
    <property type="protein sequence ID" value="KAG0329753.1"/>
    <property type="molecule type" value="Genomic_DNA"/>
</dbReference>
<gene>
    <name evidence="2" type="ORF">BGZ99_000488</name>
</gene>
<accession>A0A9P6RWP0</accession>
<evidence type="ECO:0000313" key="2">
    <source>
        <dbReference type="EMBL" id="KAG0329753.1"/>
    </source>
</evidence>
<dbReference type="OrthoDB" id="2416288at2759"/>
<reference evidence="2" key="1">
    <citation type="journal article" date="2020" name="Fungal Divers.">
        <title>Resolving the Mortierellaceae phylogeny through synthesis of multi-gene phylogenetics and phylogenomics.</title>
        <authorList>
            <person name="Vandepol N."/>
            <person name="Liber J."/>
            <person name="Desiro A."/>
            <person name="Na H."/>
            <person name="Kennedy M."/>
            <person name="Barry K."/>
            <person name="Grigoriev I.V."/>
            <person name="Miller A.N."/>
            <person name="O'Donnell K."/>
            <person name="Stajich J.E."/>
            <person name="Bonito G."/>
        </authorList>
    </citation>
    <scope>NUCLEOTIDE SEQUENCE</scope>
    <source>
        <strain evidence="2">REB-010B</strain>
    </source>
</reference>
<protein>
    <submittedName>
        <fullName evidence="2">Uncharacterized protein</fullName>
    </submittedName>
</protein>
<keyword evidence="3" id="KW-1185">Reference proteome</keyword>
<feature type="signal peptide" evidence="1">
    <location>
        <begin position="1"/>
        <end position="23"/>
    </location>
</feature>
<dbReference type="Proteomes" id="UP000738325">
    <property type="component" value="Unassembled WGS sequence"/>
</dbReference>
<dbReference type="PROSITE" id="PS51257">
    <property type="entry name" value="PROKAR_LIPOPROTEIN"/>
    <property type="match status" value="1"/>
</dbReference>